<keyword evidence="2" id="KW-0732">Signal</keyword>
<sequence length="590" mass="60486">MAAEFGRRLRRGATTTAVAAAAVAALSASQAPGVTHTTLGGGEGSPGQGAADTDPGNDSPVTGNSPYYTDLPPLVTPDKPGTSVDLPAEEQGSTTPTEAGIPATVLAAYKNAEKTISASDPGCHVPWQLLAAIGKVESGQARGGQVDAQGTTRTPILGPVLNGVGFANISDTDNGAYDGDTTYDRAVGPMQFIPSTWATWGQDANADGRKDPNNIHDAALAAGRYLCAGDRDLRDQVDLDEAILGYNQSRVYLRTVLSWFEYYKKGTHSVPDGTGPLPGAGAPDSPGSGFSGGSTPKPKPPKKPPVDTDLPKPGDKDKPGNRPPAKPPTPPKPKPPTKPPVSPVSRIENVGAATVTAMAGREFTTKVAVRVENAQGRGVAEQAVRFQIVGATDTRFPGGRTSAVLTTAADGRVVAPVLTAGEKTGSFIVRATVVGHPAPGVEVAAKVTPRAADLLEWVGDTPLTAPVDSEFTEPVEIRATHRGTVASGVAVTVSLFTAGPDVVPAVTGPYFKDVDGKPLRTLALVTDAKGALVLPKIYTDGEIGTFDLRITATTGGGTVSVPLTVTEEITTIPVLPTLPGISPSPSPSAR</sequence>
<feature type="region of interest" description="Disordered" evidence="1">
    <location>
        <begin position="27"/>
        <end position="99"/>
    </location>
</feature>
<dbReference type="InterPro" id="IPR023346">
    <property type="entry name" value="Lysozyme-like_dom_sf"/>
</dbReference>
<dbReference type="SUPFAM" id="SSF53955">
    <property type="entry name" value="Lysozyme-like"/>
    <property type="match status" value="1"/>
</dbReference>
<dbReference type="Proteomes" id="UP000002357">
    <property type="component" value="Chromosome"/>
</dbReference>
<dbReference type="GO" id="GO:0009253">
    <property type="term" value="P:peptidoglycan catabolic process"/>
    <property type="evidence" value="ECO:0007669"/>
    <property type="project" value="TreeGrafter"/>
</dbReference>
<feature type="compositionally biased region" description="Basic and acidic residues" evidence="1">
    <location>
        <begin position="304"/>
        <end position="320"/>
    </location>
</feature>
<dbReference type="InterPro" id="IPR031304">
    <property type="entry name" value="SLT_2"/>
</dbReference>
<name>B5GXK1_STRCL</name>
<dbReference type="OrthoDB" id="9796191at2"/>
<dbReference type="GO" id="GO:0008933">
    <property type="term" value="F:peptidoglycan lytic transglycosylase activity"/>
    <property type="evidence" value="ECO:0007669"/>
    <property type="project" value="TreeGrafter"/>
</dbReference>
<dbReference type="eggNOG" id="COG2951">
    <property type="taxonomic scope" value="Bacteria"/>
</dbReference>
<feature type="region of interest" description="Disordered" evidence="1">
    <location>
        <begin position="269"/>
        <end position="345"/>
    </location>
</feature>
<dbReference type="CDD" id="cd13399">
    <property type="entry name" value="Slt35-like"/>
    <property type="match status" value="1"/>
</dbReference>
<dbReference type="Gene3D" id="1.10.530.10">
    <property type="match status" value="1"/>
</dbReference>
<dbReference type="Pfam" id="PF13406">
    <property type="entry name" value="SLT_2"/>
    <property type="match status" value="1"/>
</dbReference>
<dbReference type="EMBL" id="CM000913">
    <property type="protein sequence ID" value="EFG06271.1"/>
    <property type="molecule type" value="Genomic_DNA"/>
</dbReference>
<evidence type="ECO:0000313" key="5">
    <source>
        <dbReference type="Proteomes" id="UP000002357"/>
    </source>
</evidence>
<feature type="chain" id="PRO_5041156557" evidence="2">
    <location>
        <begin position="31"/>
        <end position="590"/>
    </location>
</feature>
<keyword evidence="5" id="KW-1185">Reference proteome</keyword>
<feature type="domain" description="Transglycosylase SLT" evidence="3">
    <location>
        <begin position="186"/>
        <end position="226"/>
    </location>
</feature>
<reference evidence="4 5" key="1">
    <citation type="journal article" date="2010" name="Genome Biol. Evol.">
        <title>The sequence of a 1.8-mb bacterial linear plasmid reveals a rich evolutionary reservoir of secondary metabolic pathways.</title>
        <authorList>
            <person name="Medema M.H."/>
            <person name="Trefzer A."/>
            <person name="Kovalchuk A."/>
            <person name="van den Berg M."/>
            <person name="Mueller U."/>
            <person name="Heijne W."/>
            <person name="Wu L."/>
            <person name="Alam M.T."/>
            <person name="Ronning C.M."/>
            <person name="Nierman W.C."/>
            <person name="Bovenberg R.A.L."/>
            <person name="Breitling R."/>
            <person name="Takano E."/>
        </authorList>
    </citation>
    <scope>NUCLEOTIDE SEQUENCE [LARGE SCALE GENOMIC DNA]</scope>
    <source>
        <strain evidence="5">ATCC 27064 / DSM 738 / JCM 4710 / NBRC 13307 / NCIMB 12785 / NRRL 3585 / VKM Ac-602</strain>
    </source>
</reference>
<gene>
    <name evidence="4" type="ORF">SCLAV_1193</name>
</gene>
<dbReference type="AlphaFoldDB" id="B5GXK1"/>
<organism evidence="4 5">
    <name type="scientific">Streptomyces clavuligerus</name>
    <dbReference type="NCBI Taxonomy" id="1901"/>
    <lineage>
        <taxon>Bacteria</taxon>
        <taxon>Bacillati</taxon>
        <taxon>Actinomycetota</taxon>
        <taxon>Actinomycetes</taxon>
        <taxon>Kitasatosporales</taxon>
        <taxon>Streptomycetaceae</taxon>
        <taxon>Streptomyces</taxon>
    </lineage>
</organism>
<dbReference type="InterPro" id="IPR013783">
    <property type="entry name" value="Ig-like_fold"/>
</dbReference>
<evidence type="ECO:0000256" key="2">
    <source>
        <dbReference type="SAM" id="SignalP"/>
    </source>
</evidence>
<dbReference type="Gene3D" id="2.60.40.10">
    <property type="entry name" value="Immunoglobulins"/>
    <property type="match status" value="1"/>
</dbReference>
<evidence type="ECO:0000259" key="3">
    <source>
        <dbReference type="Pfam" id="PF13406"/>
    </source>
</evidence>
<dbReference type="GO" id="GO:0005975">
    <property type="term" value="P:carbohydrate metabolic process"/>
    <property type="evidence" value="ECO:0007669"/>
    <property type="project" value="UniProtKB-ARBA"/>
</dbReference>
<feature type="compositionally biased region" description="Low complexity" evidence="1">
    <location>
        <begin position="275"/>
        <end position="296"/>
    </location>
</feature>
<dbReference type="PANTHER" id="PTHR30163:SF8">
    <property type="entry name" value="LYTIC MUREIN TRANSGLYCOSYLASE"/>
    <property type="match status" value="1"/>
</dbReference>
<dbReference type="GeneID" id="93732163"/>
<dbReference type="InterPro" id="IPR043426">
    <property type="entry name" value="MltB-like"/>
</dbReference>
<dbReference type="PANTHER" id="PTHR30163">
    <property type="entry name" value="MEMBRANE-BOUND LYTIC MUREIN TRANSGLYCOSYLASE B"/>
    <property type="match status" value="1"/>
</dbReference>
<proteinExistence type="predicted"/>
<evidence type="ECO:0000313" key="4">
    <source>
        <dbReference type="EMBL" id="EFG06271.1"/>
    </source>
</evidence>
<accession>B5GXK1</accession>
<protein>
    <submittedName>
        <fullName evidence="4">Putative secreted protein</fullName>
    </submittedName>
</protein>
<feature type="compositionally biased region" description="Pro residues" evidence="1">
    <location>
        <begin position="321"/>
        <end position="342"/>
    </location>
</feature>
<dbReference type="RefSeq" id="WP_003956635.1">
    <property type="nucleotide sequence ID" value="NZ_CM000913.1"/>
</dbReference>
<evidence type="ECO:0000256" key="1">
    <source>
        <dbReference type="SAM" id="MobiDB-lite"/>
    </source>
</evidence>
<feature type="signal peptide" evidence="2">
    <location>
        <begin position="1"/>
        <end position="30"/>
    </location>
</feature>